<organism evidence="19 20">
    <name type="scientific">Corymbia citriodora subsp. variegata</name>
    <dbReference type="NCBI Taxonomy" id="360336"/>
    <lineage>
        <taxon>Eukaryota</taxon>
        <taxon>Viridiplantae</taxon>
        <taxon>Streptophyta</taxon>
        <taxon>Embryophyta</taxon>
        <taxon>Tracheophyta</taxon>
        <taxon>Spermatophyta</taxon>
        <taxon>Magnoliopsida</taxon>
        <taxon>eudicotyledons</taxon>
        <taxon>Gunneridae</taxon>
        <taxon>Pentapetalae</taxon>
        <taxon>rosids</taxon>
        <taxon>malvids</taxon>
        <taxon>Myrtales</taxon>
        <taxon>Myrtaceae</taxon>
        <taxon>Myrtoideae</taxon>
        <taxon>Eucalypteae</taxon>
        <taxon>Corymbia</taxon>
    </lineage>
</organism>
<dbReference type="FunFam" id="3.30.430.20:FF:000003">
    <property type="entry name" value="Cysteine-rich RLK (RECEPTOR-like protein kinase) 10"/>
    <property type="match status" value="1"/>
</dbReference>
<evidence type="ECO:0000256" key="1">
    <source>
        <dbReference type="ARBA" id="ARBA00004167"/>
    </source>
</evidence>
<dbReference type="Proteomes" id="UP000806378">
    <property type="component" value="Unassembled WGS sequence"/>
</dbReference>
<keyword evidence="8" id="KW-0418">Kinase</keyword>
<feature type="transmembrane region" description="Helical" evidence="15">
    <location>
        <begin position="273"/>
        <end position="294"/>
    </location>
</feature>
<dbReference type="PANTHER" id="PTHR27002:SF1050">
    <property type="entry name" value="CYSTEINE-RICH RECEPTOR-LIKE PROTEIN KINASE 5"/>
    <property type="match status" value="1"/>
</dbReference>
<dbReference type="Gramene" id="rna-gnl|WGS:JABURB|Cocit.L0935.1">
    <property type="protein sequence ID" value="cds-KAF7852388.1"/>
    <property type="gene ID" value="gene-BT93_L0935"/>
</dbReference>
<dbReference type="Pfam" id="PF07714">
    <property type="entry name" value="PK_Tyr_Ser-Thr"/>
    <property type="match status" value="1"/>
</dbReference>
<keyword evidence="12" id="KW-0675">Receptor</keyword>
<evidence type="ECO:0000256" key="3">
    <source>
        <dbReference type="ARBA" id="ARBA00022679"/>
    </source>
</evidence>
<evidence type="ECO:0000313" key="20">
    <source>
        <dbReference type="Proteomes" id="UP000806378"/>
    </source>
</evidence>
<dbReference type="InterPro" id="IPR038408">
    <property type="entry name" value="GNK2_sf"/>
</dbReference>
<dbReference type="InterPro" id="IPR000719">
    <property type="entry name" value="Prot_kinase_dom"/>
</dbReference>
<dbReference type="PROSITE" id="PS51473">
    <property type="entry name" value="GNK2"/>
    <property type="match status" value="2"/>
</dbReference>
<accession>A0A8T0CXR1</accession>
<name>A0A8T0CXR1_CORYI</name>
<evidence type="ECO:0000256" key="12">
    <source>
        <dbReference type="ARBA" id="ARBA00023170"/>
    </source>
</evidence>
<dbReference type="OrthoDB" id="1909574at2759"/>
<feature type="chain" id="PRO_5035766917" description="Cysteine-rich receptor-like protein kinase" evidence="16">
    <location>
        <begin position="26"/>
        <end position="433"/>
    </location>
</feature>
<feature type="domain" description="Gnk2-homologous" evidence="18">
    <location>
        <begin position="23"/>
        <end position="129"/>
    </location>
</feature>
<dbReference type="InterPro" id="IPR002902">
    <property type="entry name" value="GNK2"/>
</dbReference>
<dbReference type="FunFam" id="3.30.430.20:FF:000007">
    <property type="entry name" value="Cysteine-rich receptor-like protein kinase 11"/>
    <property type="match status" value="1"/>
</dbReference>
<keyword evidence="4 15" id="KW-0812">Transmembrane</keyword>
<dbReference type="InterPro" id="IPR001245">
    <property type="entry name" value="Ser-Thr/Tyr_kinase_cat_dom"/>
</dbReference>
<evidence type="ECO:0008006" key="21">
    <source>
        <dbReference type="Google" id="ProtNLM"/>
    </source>
</evidence>
<keyword evidence="3" id="KW-0808">Transferase</keyword>
<dbReference type="InterPro" id="IPR011009">
    <property type="entry name" value="Kinase-like_dom_sf"/>
</dbReference>
<protein>
    <recommendedName>
        <fullName evidence="21">Cysteine-rich receptor-like protein kinase</fullName>
    </recommendedName>
</protein>
<keyword evidence="11 15" id="KW-0472">Membrane</keyword>
<reference evidence="19" key="1">
    <citation type="submission" date="2020-05" db="EMBL/GenBank/DDBJ databases">
        <title>WGS assembly of Corymbia citriodora subspecies variegata.</title>
        <authorList>
            <person name="Barry K."/>
            <person name="Hundley H."/>
            <person name="Shu S."/>
            <person name="Jenkins J."/>
            <person name="Grimwood J."/>
            <person name="Baten A."/>
        </authorList>
    </citation>
    <scope>NUCLEOTIDE SEQUENCE</scope>
    <source>
        <strain evidence="19">CV2-018</strain>
    </source>
</reference>
<evidence type="ECO:0000256" key="16">
    <source>
        <dbReference type="SAM" id="SignalP"/>
    </source>
</evidence>
<evidence type="ECO:0000256" key="10">
    <source>
        <dbReference type="ARBA" id="ARBA00022989"/>
    </source>
</evidence>
<dbReference type="GO" id="GO:0004674">
    <property type="term" value="F:protein serine/threonine kinase activity"/>
    <property type="evidence" value="ECO:0007669"/>
    <property type="project" value="UniProtKB-KW"/>
</dbReference>
<gene>
    <name evidence="19" type="ORF">BT93_L0935</name>
</gene>
<keyword evidence="10 15" id="KW-1133">Transmembrane helix</keyword>
<dbReference type="PANTHER" id="PTHR27002">
    <property type="entry name" value="RECEPTOR-LIKE SERINE/THREONINE-PROTEIN KINASE SD1-8"/>
    <property type="match status" value="1"/>
</dbReference>
<dbReference type="Pfam" id="PF01657">
    <property type="entry name" value="Stress-antifung"/>
    <property type="match status" value="2"/>
</dbReference>
<evidence type="ECO:0000256" key="9">
    <source>
        <dbReference type="ARBA" id="ARBA00022840"/>
    </source>
</evidence>
<evidence type="ECO:0000259" key="18">
    <source>
        <dbReference type="PROSITE" id="PS51473"/>
    </source>
</evidence>
<evidence type="ECO:0000259" key="17">
    <source>
        <dbReference type="PROSITE" id="PS50011"/>
    </source>
</evidence>
<feature type="binding site" evidence="14">
    <location>
        <position position="364"/>
    </location>
    <ligand>
        <name>ATP</name>
        <dbReference type="ChEBI" id="CHEBI:30616"/>
    </ligand>
</feature>
<proteinExistence type="predicted"/>
<feature type="signal peptide" evidence="16">
    <location>
        <begin position="1"/>
        <end position="25"/>
    </location>
</feature>
<dbReference type="PROSITE" id="PS00107">
    <property type="entry name" value="PROTEIN_KINASE_ATP"/>
    <property type="match status" value="1"/>
</dbReference>
<sequence length="433" mass="47934">MTRSSSTVCFLVLLAVLIRTYPSHAQYCYNTTGNFTSSSPYAKNREAVLSSLSPNVAALDGFYATSKGESPNMVYAITYCRGDTSADICGSCVSSAVQDLVVKCPNQKAAYSWGTGDPPCFIRYSDTPIYGILQTYPTRRLYNVGNITMDQDQFDSIWRNLTQRLVPEAANGSSKRKFATGQTELPDNKTIYSLTQCSPDLSPNDCASCLSEAIDDYDKCCRGKQGGVVYKPSCIFRWDLYPFLESNPSPPPSSLTPPAMPPAPSKKIGKGTLVAIVVSVVVFLLLLFVGCCYLRRMRAQKKYKAVQEESGVSEIASLKSLQFDWDVLVAATNNFSQENKLGEGGFGEVYQGRFPNGQEIAVKKLSQRSGQGVEEFKNEIVLVAKLQHRNLVRLLGFCLQGEEKLLVYEFVPNKSLDYFLFGLFHFIGFKFIS</sequence>
<evidence type="ECO:0000256" key="5">
    <source>
        <dbReference type="ARBA" id="ARBA00022729"/>
    </source>
</evidence>
<dbReference type="CDD" id="cd23509">
    <property type="entry name" value="Gnk2-like"/>
    <property type="match status" value="2"/>
</dbReference>
<dbReference type="SUPFAM" id="SSF56112">
    <property type="entry name" value="Protein kinase-like (PK-like)"/>
    <property type="match status" value="1"/>
</dbReference>
<keyword evidence="2" id="KW-0723">Serine/threonine-protein kinase</keyword>
<evidence type="ECO:0000256" key="2">
    <source>
        <dbReference type="ARBA" id="ARBA00022527"/>
    </source>
</evidence>
<dbReference type="EMBL" id="MU089516">
    <property type="protein sequence ID" value="KAF7852388.1"/>
    <property type="molecule type" value="Genomic_DNA"/>
</dbReference>
<dbReference type="Gene3D" id="3.30.430.20">
    <property type="entry name" value="Gnk2 domain, C-X8-C-X2-C motif"/>
    <property type="match status" value="2"/>
</dbReference>
<keyword evidence="20" id="KW-1185">Reference proteome</keyword>
<evidence type="ECO:0000256" key="11">
    <source>
        <dbReference type="ARBA" id="ARBA00023136"/>
    </source>
</evidence>
<evidence type="ECO:0000256" key="14">
    <source>
        <dbReference type="PROSITE-ProRule" id="PRU10141"/>
    </source>
</evidence>
<dbReference type="FunFam" id="3.30.200.20:FF:000142">
    <property type="entry name" value="Cysteine-rich receptor-like protein kinase 10"/>
    <property type="match status" value="1"/>
</dbReference>
<evidence type="ECO:0000256" key="8">
    <source>
        <dbReference type="ARBA" id="ARBA00022777"/>
    </source>
</evidence>
<keyword evidence="5 16" id="KW-0732">Signal</keyword>
<dbReference type="GO" id="GO:0005524">
    <property type="term" value="F:ATP binding"/>
    <property type="evidence" value="ECO:0007669"/>
    <property type="project" value="UniProtKB-UniRule"/>
</dbReference>
<keyword evidence="9 14" id="KW-0067">ATP-binding</keyword>
<dbReference type="GO" id="GO:0005886">
    <property type="term" value="C:plasma membrane"/>
    <property type="evidence" value="ECO:0007669"/>
    <property type="project" value="TreeGrafter"/>
</dbReference>
<comment type="caution">
    <text evidence="19">The sequence shown here is derived from an EMBL/GenBank/DDBJ whole genome shotgun (WGS) entry which is preliminary data.</text>
</comment>
<dbReference type="PROSITE" id="PS50011">
    <property type="entry name" value="PROTEIN_KINASE_DOM"/>
    <property type="match status" value="1"/>
</dbReference>
<keyword evidence="6" id="KW-0677">Repeat</keyword>
<evidence type="ECO:0000256" key="15">
    <source>
        <dbReference type="SAM" id="Phobius"/>
    </source>
</evidence>
<evidence type="ECO:0000256" key="7">
    <source>
        <dbReference type="ARBA" id="ARBA00022741"/>
    </source>
</evidence>
<feature type="domain" description="Gnk2-homologous" evidence="18">
    <location>
        <begin position="135"/>
        <end position="243"/>
    </location>
</feature>
<dbReference type="Gene3D" id="3.30.200.20">
    <property type="entry name" value="Phosphorylase Kinase, domain 1"/>
    <property type="match status" value="1"/>
</dbReference>
<comment type="subcellular location">
    <subcellularLocation>
        <location evidence="1">Membrane</location>
        <topology evidence="1">Single-pass membrane protein</topology>
    </subcellularLocation>
</comment>
<dbReference type="InterPro" id="IPR017441">
    <property type="entry name" value="Protein_kinase_ATP_BS"/>
</dbReference>
<keyword evidence="13" id="KW-0325">Glycoprotein</keyword>
<feature type="domain" description="Protein kinase" evidence="17">
    <location>
        <begin position="335"/>
        <end position="433"/>
    </location>
</feature>
<evidence type="ECO:0000256" key="13">
    <source>
        <dbReference type="ARBA" id="ARBA00023180"/>
    </source>
</evidence>
<dbReference type="AlphaFoldDB" id="A0A8T0CXR1"/>
<evidence type="ECO:0000256" key="6">
    <source>
        <dbReference type="ARBA" id="ARBA00022737"/>
    </source>
</evidence>
<dbReference type="GO" id="GO:0042742">
    <property type="term" value="P:defense response to bacterium"/>
    <property type="evidence" value="ECO:0007669"/>
    <property type="project" value="TreeGrafter"/>
</dbReference>
<evidence type="ECO:0000313" key="19">
    <source>
        <dbReference type="EMBL" id="KAF7852388.1"/>
    </source>
</evidence>
<evidence type="ECO:0000256" key="4">
    <source>
        <dbReference type="ARBA" id="ARBA00022692"/>
    </source>
</evidence>
<keyword evidence="7 14" id="KW-0547">Nucleotide-binding</keyword>